<dbReference type="InterPro" id="IPR020472">
    <property type="entry name" value="WD40_PAC1"/>
</dbReference>
<evidence type="ECO:0000313" key="7">
    <source>
        <dbReference type="Proteomes" id="UP000053477"/>
    </source>
</evidence>
<dbReference type="InterPro" id="IPR027417">
    <property type="entry name" value="P-loop_NTPase"/>
</dbReference>
<dbReference type="PRINTS" id="PR00320">
    <property type="entry name" value="GPROTEINBRPT"/>
</dbReference>
<dbReference type="InterPro" id="IPR036322">
    <property type="entry name" value="WD40_repeat_dom_sf"/>
</dbReference>
<dbReference type="PROSITE" id="PS50294">
    <property type="entry name" value="WD_REPEATS_REGION"/>
    <property type="match status" value="11"/>
</dbReference>
<organism evidence="6 7">
    <name type="scientific">Schizopora paradoxa</name>
    <dbReference type="NCBI Taxonomy" id="27342"/>
    <lineage>
        <taxon>Eukaryota</taxon>
        <taxon>Fungi</taxon>
        <taxon>Dikarya</taxon>
        <taxon>Basidiomycota</taxon>
        <taxon>Agaricomycotina</taxon>
        <taxon>Agaricomycetes</taxon>
        <taxon>Hymenochaetales</taxon>
        <taxon>Schizoporaceae</taxon>
        <taxon>Schizopora</taxon>
    </lineage>
</organism>
<feature type="domain" description="NACHT" evidence="5">
    <location>
        <begin position="372"/>
        <end position="522"/>
    </location>
</feature>
<dbReference type="PANTHER" id="PTHR22847:SF637">
    <property type="entry name" value="WD REPEAT DOMAIN 5B"/>
    <property type="match status" value="1"/>
</dbReference>
<feature type="repeat" description="WD" evidence="3">
    <location>
        <begin position="1274"/>
        <end position="1315"/>
    </location>
</feature>
<dbReference type="Pfam" id="PF24883">
    <property type="entry name" value="NPHP3_N"/>
    <property type="match status" value="1"/>
</dbReference>
<dbReference type="InParanoid" id="A0A0H2RLB1"/>
<feature type="repeat" description="WD" evidence="3">
    <location>
        <begin position="1313"/>
        <end position="1353"/>
    </location>
</feature>
<proteinExistence type="predicted"/>
<feature type="repeat" description="WD" evidence="3">
    <location>
        <begin position="1145"/>
        <end position="1181"/>
    </location>
</feature>
<dbReference type="OrthoDB" id="538223at2759"/>
<dbReference type="InterPro" id="IPR001680">
    <property type="entry name" value="WD40_rpt"/>
</dbReference>
<evidence type="ECO:0000256" key="1">
    <source>
        <dbReference type="ARBA" id="ARBA00022574"/>
    </source>
</evidence>
<feature type="repeat" description="WD" evidence="3">
    <location>
        <begin position="1355"/>
        <end position="1396"/>
    </location>
</feature>
<dbReference type="PROSITE" id="PS50082">
    <property type="entry name" value="WD_REPEATS_2"/>
    <property type="match status" value="11"/>
</dbReference>
<reference evidence="6 7" key="1">
    <citation type="submission" date="2015-04" db="EMBL/GenBank/DDBJ databases">
        <title>Complete genome sequence of Schizopora paradoxa KUC8140, a cosmopolitan wood degrader in East Asia.</title>
        <authorList>
            <consortium name="DOE Joint Genome Institute"/>
            <person name="Min B."/>
            <person name="Park H."/>
            <person name="Jang Y."/>
            <person name="Kim J.-J."/>
            <person name="Kim K.H."/>
            <person name="Pangilinan J."/>
            <person name="Lipzen A."/>
            <person name="Riley R."/>
            <person name="Grigoriev I.V."/>
            <person name="Spatafora J.W."/>
            <person name="Choi I.-G."/>
        </authorList>
    </citation>
    <scope>NUCLEOTIDE SEQUENCE [LARGE SCALE GENOMIC DNA]</scope>
    <source>
        <strain evidence="6 7">KUC8140</strain>
    </source>
</reference>
<sequence>MSTSASHTAEASANKAPFAGAGGREIEPSSVARPSDQDLYFLHLKNVVLELHKQSKRRISIDLLVDGARVFKFAGLDSGSKLIWDASAIYARSDSIMKFVIKEKHKLPLKTEICTVDVLCKDVLENVKDPGNIFKVEGVPRGKASLSILCMEHGQEWDGMKGSIALLKGTLEGHNALLEKVDKCGKFVEYLLEVGDPFLELDPTGIAKTTLGTVSTAFKMIEKCHASNDLLFGLLSSMSDILPFIQEVKHLTKLSLIRVNLLEMVKSIDDCCTFAIKYISANFFKKIFTSEPTAEIEELEKTFKKLKENYDRSMSLESFTVVLSLEERLVLQDLPIAAHADQWKGSKYTCMDNTRVGILQRLEEIGRGQGSQFVFVTGLAGSGKTSIATSLAQHLATDDLILACFFCRKDDLLFRDATRIIPTLAHKIASSYKPYASKLVEMLKADGSLALGDIGQQVQKLLVSPLEEQLTGKLGIPIVIVIDALDECDGKEDGVKKAIFEAALILCACIQGLKIFMTSRPDVNVGLESREEMIIHIKLEDYGAHEDIILYSRTRLNGMVSQDVLHAEGDIDAWIGTTVGKLSKQADGLFIWISTALDYISHSLDPDGELSMLVEKDTNYAHNVEGRLDVLYTHILNASSPSGASKKILKSVLGLVISVSANQPVDSDTLAKLGKMNARVVKRTIGSLRSVLYEDGGDPKNSVRVYHQSFADYLVNKDRCPEDMWIDLSSEDAQRTQGCLDIVLKGVKFNICQITTSHKFNTEIHNLEESIVKYIPQELQYSCKFWLPHCINTLCNPGLTVKQDLLKDIADLLRRLLCGPKCLYWIEILSLMQVVDSAIDVLHQLLPILTVHLDVFTRDIKDLTEDLIHFLQIYGQPIHQSSPHIYVSAISWLPQESPCATSFHPEFPNRVVIKRGLRPWLQYLVTSVALGSHVNCVTYTPDGSKFTCGTGDGIITVHNSKTGIKLCTLMGHTESVQCLVYSPDGKSLVSGSKDKSVIVWDVDSAQMDSESQTNTVLKHSEVVNSLAISGDGHWVAAGLKDSKIIIMNIQARPVHQIPPLTGHSLGVSSVVFSLDSKNLISGSDDRCIKKWDIETCTESMQVENAHKMSITCLAVTPDGNFLASVSYDETLKIWDMETLSLITEQGGHSRGIMSVCFSQNGEHIATCAGDRTIRLWSIKRGFIADQVLIGHTGWALSVAFSPDNNHIVSGSEDCTAKIWDINSTLHYKPISSKSLTSITSLAISPDGKFITTGNYEGEVQMWDIETGLPSLGTFAGHDRSVSSVAYSPDGLLLAANAHAGPIIMWDTANREIIRSHESNVLAICISSHQQLAAGCIDAQIRVWDIQTGATAGEPFVGHTAAVKSVAFSPDGSCLVSGSSDKTIRLWSMKSGVHLGEPLTGHDGDVSVVVFSHDGQKVASGSHDNTVRIWDIKTGAQLTILKPLFKFPVNDVAFSIDDQFIVGCTEYQTSDTVPITVWSVTTGLVVGEPFALFGHTDGISSVAFTSDGSKLITSSWDGTVRIWDFSLILEDGRIHEELCDKSVKVKDAVP</sequence>
<dbReference type="SUPFAM" id="SSF50978">
    <property type="entry name" value="WD40 repeat-like"/>
    <property type="match status" value="2"/>
</dbReference>
<evidence type="ECO:0000256" key="4">
    <source>
        <dbReference type="SAM" id="MobiDB-lite"/>
    </source>
</evidence>
<feature type="repeat" description="WD" evidence="3">
    <location>
        <begin position="1398"/>
        <end position="1439"/>
    </location>
</feature>
<evidence type="ECO:0000256" key="2">
    <source>
        <dbReference type="ARBA" id="ARBA00022737"/>
    </source>
</evidence>
<dbReference type="InterPro" id="IPR015943">
    <property type="entry name" value="WD40/YVTN_repeat-like_dom_sf"/>
</dbReference>
<feature type="repeat" description="WD" evidence="3">
    <location>
        <begin position="1060"/>
        <end position="1101"/>
    </location>
</feature>
<dbReference type="Gene3D" id="2.130.10.10">
    <property type="entry name" value="YVTN repeat-like/Quinoprotein amine dehydrogenase"/>
    <property type="match status" value="5"/>
</dbReference>
<feature type="region of interest" description="Disordered" evidence="4">
    <location>
        <begin position="1"/>
        <end position="31"/>
    </location>
</feature>
<accession>A0A0H2RLB1</accession>
<dbReference type="SMART" id="SM00320">
    <property type="entry name" value="WD40"/>
    <property type="match status" value="14"/>
</dbReference>
<feature type="repeat" description="WD" evidence="3">
    <location>
        <begin position="1188"/>
        <end position="1223"/>
    </location>
</feature>
<dbReference type="InterPro" id="IPR019775">
    <property type="entry name" value="WD40_repeat_CS"/>
</dbReference>
<feature type="repeat" description="WD" evidence="3">
    <location>
        <begin position="1238"/>
        <end position="1267"/>
    </location>
</feature>
<evidence type="ECO:0000313" key="6">
    <source>
        <dbReference type="EMBL" id="KLO05616.1"/>
    </source>
</evidence>
<gene>
    <name evidence="6" type="ORF">SCHPADRAFT_1002803</name>
</gene>
<keyword evidence="2" id="KW-0677">Repeat</keyword>
<dbReference type="PROSITE" id="PS00678">
    <property type="entry name" value="WD_REPEATS_1"/>
    <property type="match status" value="6"/>
</dbReference>
<dbReference type="EMBL" id="KQ086284">
    <property type="protein sequence ID" value="KLO05616.1"/>
    <property type="molecule type" value="Genomic_DNA"/>
</dbReference>
<dbReference type="GO" id="GO:1990234">
    <property type="term" value="C:transferase complex"/>
    <property type="evidence" value="ECO:0007669"/>
    <property type="project" value="UniProtKB-ARBA"/>
</dbReference>
<feature type="repeat" description="WD" evidence="3">
    <location>
        <begin position="969"/>
        <end position="1010"/>
    </location>
</feature>
<dbReference type="SUPFAM" id="SSF52540">
    <property type="entry name" value="P-loop containing nucleoside triphosphate hydrolases"/>
    <property type="match status" value="1"/>
</dbReference>
<dbReference type="Proteomes" id="UP000053477">
    <property type="component" value="Unassembled WGS sequence"/>
</dbReference>
<dbReference type="Pfam" id="PF00400">
    <property type="entry name" value="WD40"/>
    <property type="match status" value="13"/>
</dbReference>
<name>A0A0H2RLB1_9AGAM</name>
<dbReference type="PANTHER" id="PTHR22847">
    <property type="entry name" value="WD40 REPEAT PROTEIN"/>
    <property type="match status" value="1"/>
</dbReference>
<dbReference type="InterPro" id="IPR007111">
    <property type="entry name" value="NACHT_NTPase"/>
</dbReference>
<feature type="repeat" description="WD" evidence="3">
    <location>
        <begin position="1491"/>
        <end position="1525"/>
    </location>
</feature>
<keyword evidence="1 3" id="KW-0853">WD repeat</keyword>
<dbReference type="PROSITE" id="PS50837">
    <property type="entry name" value="NACHT"/>
    <property type="match status" value="1"/>
</dbReference>
<keyword evidence="7" id="KW-1185">Reference proteome</keyword>
<evidence type="ECO:0000259" key="5">
    <source>
        <dbReference type="PROSITE" id="PS50837"/>
    </source>
</evidence>
<feature type="compositionally biased region" description="Low complexity" evidence="4">
    <location>
        <begin position="1"/>
        <end position="13"/>
    </location>
</feature>
<dbReference type="CDD" id="cd00200">
    <property type="entry name" value="WD40"/>
    <property type="match status" value="1"/>
</dbReference>
<protein>
    <submittedName>
        <fullName evidence="6">WD40 repeat-like protein</fullName>
    </submittedName>
</protein>
<dbReference type="InterPro" id="IPR056884">
    <property type="entry name" value="NPHP3-like_N"/>
</dbReference>
<dbReference type="STRING" id="27342.A0A0H2RLB1"/>
<evidence type="ECO:0000256" key="3">
    <source>
        <dbReference type="PROSITE-ProRule" id="PRU00221"/>
    </source>
</evidence>
<feature type="repeat" description="WD" evidence="3">
    <location>
        <begin position="1103"/>
        <end position="1144"/>
    </location>
</feature>
<dbReference type="Gene3D" id="3.40.50.300">
    <property type="entry name" value="P-loop containing nucleotide triphosphate hydrolases"/>
    <property type="match status" value="1"/>
</dbReference>